<dbReference type="EMBL" id="BSEL01000007">
    <property type="protein sequence ID" value="GLJ69732.1"/>
    <property type="molecule type" value="Genomic_DNA"/>
</dbReference>
<dbReference type="InterPro" id="IPR015590">
    <property type="entry name" value="Aldehyde_DH_dom"/>
</dbReference>
<dbReference type="PANTHER" id="PTHR43217">
    <property type="entry name" value="SUCCINATE SEMIALDEHYDE DEHYDROGENASE [NAD(P)+] SAD"/>
    <property type="match status" value="1"/>
</dbReference>
<organism evidence="3 4">
    <name type="scientific">Nocardioides luteus</name>
    <dbReference type="NCBI Taxonomy" id="1844"/>
    <lineage>
        <taxon>Bacteria</taxon>
        <taxon>Bacillati</taxon>
        <taxon>Actinomycetota</taxon>
        <taxon>Actinomycetes</taxon>
        <taxon>Propionibacteriales</taxon>
        <taxon>Nocardioidaceae</taxon>
        <taxon>Nocardioides</taxon>
    </lineage>
</organism>
<dbReference type="Pfam" id="PF00171">
    <property type="entry name" value="Aldedh"/>
    <property type="match status" value="1"/>
</dbReference>
<accession>A0ABQ5SZW0</accession>
<dbReference type="Gene3D" id="3.40.309.10">
    <property type="entry name" value="Aldehyde Dehydrogenase, Chain A, domain 2"/>
    <property type="match status" value="1"/>
</dbReference>
<dbReference type="InterPro" id="IPR016161">
    <property type="entry name" value="Ald_DH/histidinol_DH"/>
</dbReference>
<dbReference type="Proteomes" id="UP001142292">
    <property type="component" value="Unassembled WGS sequence"/>
</dbReference>
<evidence type="ECO:0000313" key="3">
    <source>
        <dbReference type="EMBL" id="GLJ69732.1"/>
    </source>
</evidence>
<sequence>MIADPRIQGVSLTGSERAGQAVGRVAGEHMKKCVLELGGSDPFIVLADADVPSAARDAATGRFANAGQACTSAKRIIVEDAVWEAFLENFLEQAEQWTLGDPSLPETKLGPMASLAGRADLDEQVRDARAKGATVHLGGAVPDGPGAYYPATVLTGVDESMRAYREELFGPVAVLYRVASAEEAVSVANDSPFGLGAAVYGTDEGKTREIADQLEVGMVGINTTIKSAPDLPFGGVKASGVGRELGRFGLDEFANKKLVRDLAS</sequence>
<dbReference type="Gene3D" id="3.40.605.10">
    <property type="entry name" value="Aldehyde Dehydrogenase, Chain A, domain 1"/>
    <property type="match status" value="1"/>
</dbReference>
<name>A0ABQ5SZW0_9ACTN</name>
<evidence type="ECO:0000259" key="2">
    <source>
        <dbReference type="Pfam" id="PF00171"/>
    </source>
</evidence>
<keyword evidence="4" id="KW-1185">Reference proteome</keyword>
<reference evidence="3" key="1">
    <citation type="journal article" date="2014" name="Int. J. Syst. Evol. Microbiol.">
        <title>Complete genome of a new Firmicutes species belonging to the dominant human colonic microbiota ('Ruminococcus bicirculans') reveals two chromosomes and a selective capacity to utilize plant glucans.</title>
        <authorList>
            <consortium name="NISC Comparative Sequencing Program"/>
            <person name="Wegmann U."/>
            <person name="Louis P."/>
            <person name="Goesmann A."/>
            <person name="Henrissat B."/>
            <person name="Duncan S.H."/>
            <person name="Flint H.J."/>
        </authorList>
    </citation>
    <scope>NUCLEOTIDE SEQUENCE</scope>
    <source>
        <strain evidence="3">VKM Ac-1246</strain>
    </source>
</reference>
<comment type="caution">
    <text evidence="3">The sequence shown here is derived from an EMBL/GenBank/DDBJ whole genome shotgun (WGS) entry which is preliminary data.</text>
</comment>
<keyword evidence="1" id="KW-0560">Oxidoreductase</keyword>
<dbReference type="PANTHER" id="PTHR43217:SF2">
    <property type="entry name" value="SUCCINATE-SEMIALDEHYDE DEHYDROGENASE [NADP(+)]"/>
    <property type="match status" value="1"/>
</dbReference>
<feature type="domain" description="Aldehyde dehydrogenase" evidence="2">
    <location>
        <begin position="1"/>
        <end position="259"/>
    </location>
</feature>
<dbReference type="InterPro" id="IPR016162">
    <property type="entry name" value="Ald_DH_N"/>
</dbReference>
<protein>
    <recommendedName>
        <fullName evidence="2">Aldehyde dehydrogenase domain-containing protein</fullName>
    </recommendedName>
</protein>
<gene>
    <name evidence="3" type="ORF">GCM10017579_37680</name>
</gene>
<evidence type="ECO:0000313" key="4">
    <source>
        <dbReference type="Proteomes" id="UP001142292"/>
    </source>
</evidence>
<evidence type="ECO:0000256" key="1">
    <source>
        <dbReference type="ARBA" id="ARBA00023002"/>
    </source>
</evidence>
<dbReference type="InterPro" id="IPR047110">
    <property type="entry name" value="GABD/Sad-like"/>
</dbReference>
<dbReference type="InterPro" id="IPR016163">
    <property type="entry name" value="Ald_DH_C"/>
</dbReference>
<reference evidence="3" key="2">
    <citation type="submission" date="2023-01" db="EMBL/GenBank/DDBJ databases">
        <authorList>
            <person name="Sun Q."/>
            <person name="Evtushenko L."/>
        </authorList>
    </citation>
    <scope>NUCLEOTIDE SEQUENCE</scope>
    <source>
        <strain evidence="3">VKM Ac-1246</strain>
    </source>
</reference>
<dbReference type="SUPFAM" id="SSF53720">
    <property type="entry name" value="ALDH-like"/>
    <property type="match status" value="1"/>
</dbReference>
<proteinExistence type="predicted"/>